<dbReference type="UniPathway" id="UPA00087">
    <property type="reaction ID" value="UER00173"/>
</dbReference>
<comment type="catalytic activity">
    <reaction evidence="6">
        <text>2-deoxy-alpha-D-ribose 1-phosphate = 2-deoxy-D-ribose 5-phosphate</text>
        <dbReference type="Rhea" id="RHEA:27658"/>
        <dbReference type="ChEBI" id="CHEBI:57259"/>
        <dbReference type="ChEBI" id="CHEBI:62877"/>
        <dbReference type="EC" id="5.4.2.7"/>
    </reaction>
</comment>
<dbReference type="GO" id="GO:0009117">
    <property type="term" value="P:nucleotide metabolic process"/>
    <property type="evidence" value="ECO:0007669"/>
    <property type="project" value="UniProtKB-UniRule"/>
</dbReference>
<keyword evidence="2 6" id="KW-0963">Cytoplasm</keyword>
<dbReference type="GO" id="GO:0005829">
    <property type="term" value="C:cytosol"/>
    <property type="evidence" value="ECO:0007669"/>
    <property type="project" value="TreeGrafter"/>
</dbReference>
<dbReference type="GO" id="GO:0030145">
    <property type="term" value="F:manganese ion binding"/>
    <property type="evidence" value="ECO:0007669"/>
    <property type="project" value="UniProtKB-UniRule"/>
</dbReference>
<evidence type="ECO:0000256" key="6">
    <source>
        <dbReference type="HAMAP-Rule" id="MF_00740"/>
    </source>
</evidence>
<evidence type="ECO:0000259" key="8">
    <source>
        <dbReference type="Pfam" id="PF01676"/>
    </source>
</evidence>
<evidence type="ECO:0000313" key="9">
    <source>
        <dbReference type="EMBL" id="SBV96593.1"/>
    </source>
</evidence>
<dbReference type="GO" id="GO:0006015">
    <property type="term" value="P:5-phosphoribose 1-diphosphate biosynthetic process"/>
    <property type="evidence" value="ECO:0007669"/>
    <property type="project" value="UniProtKB-UniPathway"/>
</dbReference>
<keyword evidence="5 6" id="KW-0413">Isomerase</keyword>
<reference evidence="9" key="1">
    <citation type="submission" date="2016-04" db="EMBL/GenBank/DDBJ databases">
        <authorList>
            <person name="Evans L.H."/>
            <person name="Alamgir A."/>
            <person name="Owens N."/>
            <person name="Weber N.D."/>
            <person name="Virtaneva K."/>
            <person name="Barbian K."/>
            <person name="Babar A."/>
            <person name="Rosenke K."/>
        </authorList>
    </citation>
    <scope>NUCLEOTIDE SEQUENCE</scope>
    <source>
        <strain evidence="9">86</strain>
    </source>
</reference>
<comment type="similarity">
    <text evidence="1 6">Belongs to the phosphopentomutase family.</text>
</comment>
<keyword evidence="4 6" id="KW-0464">Manganese</keyword>
<feature type="binding site" evidence="6">
    <location>
        <position position="302"/>
    </location>
    <ligand>
        <name>Mn(2+)</name>
        <dbReference type="ChEBI" id="CHEBI:29035"/>
        <label>2</label>
    </ligand>
</feature>
<keyword evidence="3 6" id="KW-0479">Metal-binding</keyword>
<evidence type="ECO:0000256" key="2">
    <source>
        <dbReference type="ARBA" id="ARBA00022490"/>
    </source>
</evidence>
<evidence type="ECO:0000256" key="1">
    <source>
        <dbReference type="ARBA" id="ARBA00010373"/>
    </source>
</evidence>
<dbReference type="InterPro" id="IPR024052">
    <property type="entry name" value="Phosphopentomutase_DeoB_cap_sf"/>
</dbReference>
<comment type="cofactor">
    <cofactor evidence="6">
        <name>Mn(2+)</name>
        <dbReference type="ChEBI" id="CHEBI:29035"/>
    </cofactor>
    <text evidence="6">Binds 2 manganese ions.</text>
</comment>
<dbReference type="EC" id="5.4.2.7" evidence="6 7"/>
<evidence type="ECO:0000256" key="5">
    <source>
        <dbReference type="ARBA" id="ARBA00023235"/>
    </source>
</evidence>
<dbReference type="InterPro" id="IPR017850">
    <property type="entry name" value="Alkaline_phosphatase_core_sf"/>
</dbReference>
<dbReference type="PIRSF" id="PIRSF001491">
    <property type="entry name" value="Ppentomutase"/>
    <property type="match status" value="1"/>
</dbReference>
<dbReference type="AlphaFoldDB" id="A0A212JAU7"/>
<dbReference type="GO" id="GO:0006018">
    <property type="term" value="P:2-deoxyribose 1-phosphate catabolic process"/>
    <property type="evidence" value="ECO:0007669"/>
    <property type="project" value="UniProtKB-UniRule"/>
</dbReference>
<comment type="function">
    <text evidence="6">Isomerase that catalyzes the conversion of deoxy-ribose 1-phosphate (dRib-1-P) and ribose 1-phosphate (Rib-1-P) to deoxy-ribose 5-phosphate (dRib-5-P) and ribose 5-phosphate (Rib-5-P), respectively.</text>
</comment>
<feature type="binding site" evidence="6">
    <location>
        <position position="338"/>
    </location>
    <ligand>
        <name>Mn(2+)</name>
        <dbReference type="ChEBI" id="CHEBI:29035"/>
        <label>1</label>
    </ligand>
</feature>
<dbReference type="GO" id="GO:0043094">
    <property type="term" value="P:metabolic compound salvage"/>
    <property type="evidence" value="ECO:0007669"/>
    <property type="project" value="UniProtKB-UniRule"/>
</dbReference>
<dbReference type="EMBL" id="FLUO01000001">
    <property type="protein sequence ID" value="SBV96593.1"/>
    <property type="molecule type" value="Genomic_DNA"/>
</dbReference>
<feature type="binding site" evidence="6">
    <location>
        <position position="297"/>
    </location>
    <ligand>
        <name>Mn(2+)</name>
        <dbReference type="ChEBI" id="CHEBI:29035"/>
        <label>2</label>
    </ligand>
</feature>
<comment type="subcellular location">
    <subcellularLocation>
        <location evidence="6">Cytoplasm</location>
    </subcellularLocation>
</comment>
<dbReference type="CDD" id="cd16009">
    <property type="entry name" value="PPM"/>
    <property type="match status" value="1"/>
</dbReference>
<feature type="binding site" evidence="6">
    <location>
        <position position="10"/>
    </location>
    <ligand>
        <name>Mn(2+)</name>
        <dbReference type="ChEBI" id="CHEBI:29035"/>
        <label>1</label>
    </ligand>
</feature>
<dbReference type="Gene3D" id="3.30.70.1250">
    <property type="entry name" value="Phosphopentomutase"/>
    <property type="match status" value="1"/>
</dbReference>
<dbReference type="PANTHER" id="PTHR21110:SF0">
    <property type="entry name" value="PHOSPHOPENTOMUTASE"/>
    <property type="match status" value="1"/>
</dbReference>
<dbReference type="HAMAP" id="MF_00740">
    <property type="entry name" value="Phosphopentomut"/>
    <property type="match status" value="1"/>
</dbReference>
<comment type="catalytic activity">
    <reaction evidence="6">
        <text>alpha-D-ribose 1-phosphate = D-ribose 5-phosphate</text>
        <dbReference type="Rhea" id="RHEA:18793"/>
        <dbReference type="ChEBI" id="CHEBI:57720"/>
        <dbReference type="ChEBI" id="CHEBI:78346"/>
        <dbReference type="EC" id="5.4.2.7"/>
    </reaction>
</comment>
<dbReference type="FunFam" id="3.30.70.1250:FF:000001">
    <property type="entry name" value="Phosphopentomutase"/>
    <property type="match status" value="1"/>
</dbReference>
<evidence type="ECO:0000256" key="4">
    <source>
        <dbReference type="ARBA" id="ARBA00023211"/>
    </source>
</evidence>
<sequence length="399" mass="41979">MPRAFVLVLDSFGIGSAPDAADFGDAGADTLGHIAAACANRPEGPLKLPNLAALGLGAAAKLASGAAPAGMRDAGGFTGAFGAAREVSRGKDTPSGHWEMMGVPVRFDWGYFPDVEPCFPAPLIDALVARCGLPGVLGERHASGTRIIADLGAEHLATGKPIVYTSADSVFQIAAHEAAFGLDRLYAVCRVARELVDGYDVGRVIARPFVGEPGHFVRTANRKDYATPPPAPTLLDRLKDAGREVIAIGKIGDIFAHRGPTQEIKAAGDMALFDLTLRAASSAPSGSLTFANFVDFDTLYGHRRDPLGYAAALEAWDARLPELLDRLRPMDVAIVTADHGCDPTWSGTDHTREWVPVLACGPGVAPRDLGRRESFADVAQTVARHLGLAPLPEGHAFLP</sequence>
<protein>
    <recommendedName>
        <fullName evidence="6 7">Phosphopentomutase</fullName>
        <ecNumber evidence="6 7">5.4.2.7</ecNumber>
    </recommendedName>
    <alternativeName>
        <fullName evidence="6">Phosphodeoxyribomutase</fullName>
    </alternativeName>
</protein>
<evidence type="ECO:0000256" key="7">
    <source>
        <dbReference type="NCBIfam" id="TIGR01696"/>
    </source>
</evidence>
<dbReference type="InterPro" id="IPR006124">
    <property type="entry name" value="Metalloenzyme"/>
</dbReference>
<evidence type="ECO:0000256" key="3">
    <source>
        <dbReference type="ARBA" id="ARBA00022723"/>
    </source>
</evidence>
<accession>A0A212JAU7</accession>
<gene>
    <name evidence="6 9" type="primary">deoB</name>
    <name evidence="9" type="ORF">KL86APRO_10779</name>
</gene>
<dbReference type="Pfam" id="PF01676">
    <property type="entry name" value="Metalloenzyme"/>
    <property type="match status" value="1"/>
</dbReference>
<dbReference type="GO" id="GO:0008973">
    <property type="term" value="F:phosphopentomutase activity"/>
    <property type="evidence" value="ECO:0007669"/>
    <property type="project" value="UniProtKB-UniRule"/>
</dbReference>
<dbReference type="InterPro" id="IPR010045">
    <property type="entry name" value="DeoB"/>
</dbReference>
<dbReference type="NCBIfam" id="TIGR01696">
    <property type="entry name" value="deoB"/>
    <property type="match status" value="1"/>
</dbReference>
<feature type="binding site" evidence="6">
    <location>
        <position position="339"/>
    </location>
    <ligand>
        <name>Mn(2+)</name>
        <dbReference type="ChEBI" id="CHEBI:29035"/>
        <label>1</label>
    </ligand>
</feature>
<comment type="pathway">
    <text evidence="6">Carbohydrate degradation; 2-deoxy-D-ribose 1-phosphate degradation; D-glyceraldehyde 3-phosphate and acetaldehyde from 2-deoxy-alpha-D-ribose 1-phosphate: step 1/2.</text>
</comment>
<dbReference type="PANTHER" id="PTHR21110">
    <property type="entry name" value="PHOSPHOPENTOMUTASE"/>
    <property type="match status" value="1"/>
</dbReference>
<feature type="domain" description="Metalloenzyme" evidence="8">
    <location>
        <begin position="3"/>
        <end position="389"/>
    </location>
</feature>
<feature type="binding site" evidence="6">
    <location>
        <position position="350"/>
    </location>
    <ligand>
        <name>Mn(2+)</name>
        <dbReference type="ChEBI" id="CHEBI:29035"/>
        <label>2</label>
    </ligand>
</feature>
<dbReference type="SUPFAM" id="SSF143856">
    <property type="entry name" value="DeoB insert domain-like"/>
    <property type="match status" value="1"/>
</dbReference>
<name>A0A212JAU7_9PROT</name>
<organism evidence="9">
    <name type="scientific">uncultured Alphaproteobacteria bacterium</name>
    <dbReference type="NCBI Taxonomy" id="91750"/>
    <lineage>
        <taxon>Bacteria</taxon>
        <taxon>Pseudomonadati</taxon>
        <taxon>Pseudomonadota</taxon>
        <taxon>Alphaproteobacteria</taxon>
        <taxon>environmental samples</taxon>
    </lineage>
</organism>
<dbReference type="NCBIfam" id="NF003766">
    <property type="entry name" value="PRK05362.1"/>
    <property type="match status" value="1"/>
</dbReference>
<dbReference type="GO" id="GO:0000287">
    <property type="term" value="F:magnesium ion binding"/>
    <property type="evidence" value="ECO:0007669"/>
    <property type="project" value="UniProtKB-UniRule"/>
</dbReference>
<dbReference type="Gene3D" id="3.40.720.10">
    <property type="entry name" value="Alkaline Phosphatase, subunit A"/>
    <property type="match status" value="1"/>
</dbReference>
<dbReference type="SUPFAM" id="SSF53649">
    <property type="entry name" value="Alkaline phosphatase-like"/>
    <property type="match status" value="1"/>
</dbReference>
<proteinExistence type="inferred from homology"/>